<comment type="caution">
    <text evidence="4">The sequence shown here is derived from an EMBL/GenBank/DDBJ whole genome shotgun (WGS) entry which is preliminary data.</text>
</comment>
<evidence type="ECO:0000313" key="5">
    <source>
        <dbReference type="Proteomes" id="UP001272773"/>
    </source>
</evidence>
<name>A0ABU4QFU8_9GAMM</name>
<dbReference type="InterPro" id="IPR050278">
    <property type="entry name" value="Serine_Prot_S9B/DPPIV"/>
</dbReference>
<dbReference type="SUPFAM" id="SSF53474">
    <property type="entry name" value="alpha/beta-Hydrolases"/>
    <property type="match status" value="1"/>
</dbReference>
<dbReference type="PANTHER" id="PTHR11731">
    <property type="entry name" value="PROTEASE FAMILY S9B,C DIPEPTIDYL-PEPTIDASE IV-RELATED"/>
    <property type="match status" value="1"/>
</dbReference>
<dbReference type="InterPro" id="IPR011042">
    <property type="entry name" value="6-blade_b-propeller_TolB-like"/>
</dbReference>
<dbReference type="RefSeq" id="WP_071476804.1">
    <property type="nucleotide sequence ID" value="NZ_JAWXXR010000001.1"/>
</dbReference>
<feature type="chain" id="PRO_5046708135" evidence="2">
    <location>
        <begin position="23"/>
        <end position="954"/>
    </location>
</feature>
<keyword evidence="2" id="KW-0732">Signal</keyword>
<accession>A0ABU4QFU8</accession>
<dbReference type="PANTHER" id="PTHR11731:SF193">
    <property type="entry name" value="DIPEPTIDYL PEPTIDASE 9"/>
    <property type="match status" value="1"/>
</dbReference>
<dbReference type="Gene3D" id="2.130.10.10">
    <property type="entry name" value="YVTN repeat-like/Quinoprotein amine dehydrogenase"/>
    <property type="match status" value="1"/>
</dbReference>
<dbReference type="GeneID" id="88624356"/>
<dbReference type="SUPFAM" id="SSF82171">
    <property type="entry name" value="DPP6 N-terminal domain-like"/>
    <property type="match status" value="1"/>
</dbReference>
<dbReference type="InterPro" id="IPR015943">
    <property type="entry name" value="WD40/YVTN_repeat-like_dom_sf"/>
</dbReference>
<protein>
    <submittedName>
        <fullName evidence="4">Prolyl oligopeptidase family serine peptidase</fullName>
    </submittedName>
</protein>
<dbReference type="Gene3D" id="3.40.50.1820">
    <property type="entry name" value="alpha/beta hydrolase"/>
    <property type="match status" value="1"/>
</dbReference>
<dbReference type="Pfam" id="PF00326">
    <property type="entry name" value="Peptidase_S9"/>
    <property type="match status" value="1"/>
</dbReference>
<dbReference type="InterPro" id="IPR029058">
    <property type="entry name" value="AB_hydrolase_fold"/>
</dbReference>
<feature type="signal peptide" evidence="2">
    <location>
        <begin position="1"/>
        <end position="22"/>
    </location>
</feature>
<reference evidence="4 5" key="1">
    <citation type="submission" date="2023-11" db="EMBL/GenBank/DDBJ databases">
        <title>MicrobeMod: A computational toolkit for identifying prokaryotic methylation and restriction-modification with nanopore sequencing.</title>
        <authorList>
            <person name="Crits-Christoph A."/>
            <person name="Kang S.C."/>
            <person name="Lee H."/>
            <person name="Ostrov N."/>
        </authorList>
    </citation>
    <scope>NUCLEOTIDE SEQUENCE [LARGE SCALE GENOMIC DNA]</scope>
    <source>
        <strain evidence="4 5">ATCC BAA-2732</strain>
    </source>
</reference>
<feature type="compositionally biased region" description="Low complexity" evidence="1">
    <location>
        <begin position="170"/>
        <end position="187"/>
    </location>
</feature>
<proteinExistence type="predicted"/>
<dbReference type="Proteomes" id="UP001272773">
    <property type="component" value="Unassembled WGS sequence"/>
</dbReference>
<organism evidence="4 5">
    <name type="scientific">Shewanella indica</name>
    <dbReference type="NCBI Taxonomy" id="768528"/>
    <lineage>
        <taxon>Bacteria</taxon>
        <taxon>Pseudomonadati</taxon>
        <taxon>Pseudomonadota</taxon>
        <taxon>Gammaproteobacteria</taxon>
        <taxon>Alteromonadales</taxon>
        <taxon>Shewanellaceae</taxon>
        <taxon>Shewanella</taxon>
    </lineage>
</organism>
<dbReference type="Gene3D" id="2.120.10.30">
    <property type="entry name" value="TolB, C-terminal domain"/>
    <property type="match status" value="1"/>
</dbReference>
<evidence type="ECO:0000256" key="1">
    <source>
        <dbReference type="SAM" id="MobiDB-lite"/>
    </source>
</evidence>
<dbReference type="EMBL" id="JAWXXR010000001">
    <property type="protein sequence ID" value="MDX6017164.1"/>
    <property type="molecule type" value="Genomic_DNA"/>
</dbReference>
<dbReference type="InterPro" id="IPR001375">
    <property type="entry name" value="Peptidase_S9_cat"/>
</dbReference>
<sequence>MKLTPLASLLLLSAGFATAVSAQSSPSLTLKDIMQFESITDQVLDPQGKVLAYSVAPDRGDSRGVVKSLANTKVYDVAGGSKPQLSADGRYTAFTLAPSLLESEKLAPKARKKLKKGLLLLDNTTGEQRRFERVKSYAFSEDGTLLAIWYEADEESKESAEPNGIDAKEASAQAATQATTQASASEAPVAKTPKLDAGSRFELLSLASGKSQRFEHVTAWQLAYNGSVLALAQNDSASNSHSISVLDTRSFELKSVSSQADKQFGALALSRDGRYLAYTRGDAALDANERPYALSLYDRESGKLSQILPSKGDSKGWLINRHAKLSFSADGERLFFGRVPEISKQLQIPKVEQSSDLYDTALVSAQRDLRLWHGDDPLIKPNEVKQYEKEQSRTYLAVLHLGSRNLVQLADRKVPDIELSEHKRVLLGSSDIPYRKMITWAGFYRDFYLVDINTGHKTRVLTQQPSNSAPTLSPAGKYLAFYQQGGIYLYDVASGRKHNLSSKLKVSFADEDHDYPSAAPGYGFGPWLEDDSGLLVYDKYDIWQFDTRSHDGFMLTGGEGRKQQLSLRIEALAQPDKAYPATVARNQAVLLQGYSHKTKADGFYRAVIGRAQLTPLLANDNKLSVLARADKGDTLLFSQERYDSYPDLYSSALLEPAKAVKQTDFDAQRRKLPWGKSELVHWRDGDGREMDGVLIKPANYQSGKRYPVLVYFYRFMSDRLHAFPDMKINHRPNFAWYAADDYVIFLPDIRFEVGYPGISSVKALTAGVQKLIDMGIADPDAVGIQGHSWGGYQTAFAVTQTNIFKAAVSGAPVSNMTSAYSGIRHGTGLARQFQYETGQSRIGESLMRAPQKYIENSPVFYVDRIQTPMMIMFGDKDDAVPWEQGVELYLAMRRAGKDVVLLQYQDEPHHLKKYPNKLDYSVRMKDWFDHYLKGAKAPEWLEKGEAYREPKAED</sequence>
<feature type="domain" description="Peptidase S9 prolyl oligopeptidase catalytic" evidence="3">
    <location>
        <begin position="760"/>
        <end position="934"/>
    </location>
</feature>
<gene>
    <name evidence="4" type="ORF">SIL79_12570</name>
</gene>
<evidence type="ECO:0000256" key="2">
    <source>
        <dbReference type="SAM" id="SignalP"/>
    </source>
</evidence>
<keyword evidence="5" id="KW-1185">Reference proteome</keyword>
<evidence type="ECO:0000259" key="3">
    <source>
        <dbReference type="Pfam" id="PF00326"/>
    </source>
</evidence>
<feature type="region of interest" description="Disordered" evidence="1">
    <location>
        <begin position="157"/>
        <end position="191"/>
    </location>
</feature>
<evidence type="ECO:0000313" key="4">
    <source>
        <dbReference type="EMBL" id="MDX6017164.1"/>
    </source>
</evidence>